<sequence>MHFIGWTISGWTIAVGLTAATTATMAQPVPRGAGAPAVTRISDIDEPYAALPPPPRFRHAIPDDGYVPDVLSPREIADMARDGGFEPLGVPFQRGLVYTMSALNPDGDDGRLVVDARSGRILRFMPAWQMGDAMETVTVASYGRIQGLPRFIEHNPPRPPRAVGRVASRTPTTPLPRPSPQQSTKGPSPAAASTAATAVTPAKDVSKPATDSAKVTPGNTEPAKIDAAPKQEAAVAQTKPSAAPSPAPLEAKPAPAGPAPTIQPTEAMPPVQGLE</sequence>
<comment type="caution">
    <text evidence="2">The sequence shown here is derived from an EMBL/GenBank/DDBJ whole genome shotgun (WGS) entry which is preliminary data.</text>
</comment>
<protein>
    <submittedName>
        <fullName evidence="2">Uncharacterized protein</fullName>
    </submittedName>
</protein>
<organism evidence="2 3">
    <name type="scientific">Rhodopseudomonas telluris</name>
    <dbReference type="NCBI Taxonomy" id="644215"/>
    <lineage>
        <taxon>Bacteria</taxon>
        <taxon>Pseudomonadati</taxon>
        <taxon>Pseudomonadota</taxon>
        <taxon>Alphaproteobacteria</taxon>
        <taxon>Hyphomicrobiales</taxon>
        <taxon>Nitrobacteraceae</taxon>
        <taxon>Rhodopseudomonas</taxon>
    </lineage>
</organism>
<evidence type="ECO:0000313" key="3">
    <source>
        <dbReference type="Proteomes" id="UP001589775"/>
    </source>
</evidence>
<name>A0ABV6ES43_9BRAD</name>
<feature type="region of interest" description="Disordered" evidence="1">
    <location>
        <begin position="150"/>
        <end position="275"/>
    </location>
</feature>
<evidence type="ECO:0000256" key="1">
    <source>
        <dbReference type="SAM" id="MobiDB-lite"/>
    </source>
</evidence>
<feature type="compositionally biased region" description="Low complexity" evidence="1">
    <location>
        <begin position="161"/>
        <end position="172"/>
    </location>
</feature>
<dbReference type="EMBL" id="JBHLWM010000004">
    <property type="protein sequence ID" value="MFC0241040.1"/>
    <property type="molecule type" value="Genomic_DNA"/>
</dbReference>
<accession>A0ABV6ES43</accession>
<reference evidence="2 3" key="1">
    <citation type="submission" date="2024-09" db="EMBL/GenBank/DDBJ databases">
        <authorList>
            <person name="Sun Q."/>
            <person name="Mori K."/>
        </authorList>
    </citation>
    <scope>NUCLEOTIDE SEQUENCE [LARGE SCALE GENOMIC DNA]</scope>
    <source>
        <strain evidence="2 3">KCTC 23279</strain>
    </source>
</reference>
<feature type="compositionally biased region" description="Low complexity" evidence="1">
    <location>
        <begin position="180"/>
        <end position="202"/>
    </location>
</feature>
<gene>
    <name evidence="2" type="ORF">ACFFJ6_11205</name>
</gene>
<evidence type="ECO:0000313" key="2">
    <source>
        <dbReference type="EMBL" id="MFC0241040.1"/>
    </source>
</evidence>
<keyword evidence="3" id="KW-1185">Reference proteome</keyword>
<proteinExistence type="predicted"/>
<dbReference type="Proteomes" id="UP001589775">
    <property type="component" value="Unassembled WGS sequence"/>
</dbReference>
<feature type="compositionally biased region" description="Low complexity" evidence="1">
    <location>
        <begin position="236"/>
        <end position="254"/>
    </location>
</feature>
<dbReference type="RefSeq" id="WP_378387572.1">
    <property type="nucleotide sequence ID" value="NZ_JBHLWM010000004.1"/>
</dbReference>